<name>A0A1N7BPK4_9FIRM</name>
<protein>
    <submittedName>
        <fullName evidence="1">Uncharacterized protein</fullName>
    </submittedName>
</protein>
<gene>
    <name evidence="1" type="ORF">SAMN05421834_13318</name>
</gene>
<reference evidence="2" key="1">
    <citation type="submission" date="2017-01" db="EMBL/GenBank/DDBJ databases">
        <authorList>
            <person name="Varghese N."/>
            <person name="Submissions S."/>
        </authorList>
    </citation>
    <scope>NUCLEOTIDE SEQUENCE [LARGE SCALE GENOMIC DNA]</scope>
    <source>
        <strain evidence="2">ATCC 700103</strain>
    </source>
</reference>
<evidence type="ECO:0000313" key="2">
    <source>
        <dbReference type="Proteomes" id="UP000185669"/>
    </source>
</evidence>
<dbReference type="STRING" id="56779.SAMN05421834_13318"/>
<dbReference type="EMBL" id="FTNC01000033">
    <property type="protein sequence ID" value="SIR53153.1"/>
    <property type="molecule type" value="Genomic_DNA"/>
</dbReference>
<dbReference type="AlphaFoldDB" id="A0A1N7BPK4"/>
<dbReference type="RefSeq" id="WP_076546090.1">
    <property type="nucleotide sequence ID" value="NZ_FTNC01000033.1"/>
</dbReference>
<keyword evidence="2" id="KW-1185">Reference proteome</keyword>
<organism evidence="1 2">
    <name type="scientific">Halanaerobium kushneri</name>
    <dbReference type="NCBI Taxonomy" id="56779"/>
    <lineage>
        <taxon>Bacteria</taxon>
        <taxon>Bacillati</taxon>
        <taxon>Bacillota</taxon>
        <taxon>Clostridia</taxon>
        <taxon>Halanaerobiales</taxon>
        <taxon>Halanaerobiaceae</taxon>
        <taxon>Halanaerobium</taxon>
    </lineage>
</organism>
<sequence length="211" mass="23533">MKKIILSSIIIVLFILILSGNSMAQSQREILNLAFDISPYITLEVGDDININLDQPWQGGEVREAISNLHLKTNTEVELSWESTAFINEESGRTLPLGIPVDYIQKLVGGEKVEASEQAFGLNTFLVKSGTEVSTNDVLYQSENQNSILTSTVNDNKNLQSQNAYNLDPGIYNFDIVVQYYWAEEGNWSQIIAGEYRGEIIYTVSAVDDSN</sequence>
<dbReference type="OrthoDB" id="9930396at2"/>
<evidence type="ECO:0000313" key="1">
    <source>
        <dbReference type="EMBL" id="SIR53153.1"/>
    </source>
</evidence>
<proteinExistence type="predicted"/>
<accession>A0A1N7BPK4</accession>
<dbReference type="Proteomes" id="UP000185669">
    <property type="component" value="Unassembled WGS sequence"/>
</dbReference>